<dbReference type="HOGENOM" id="CLU_035509_9_1_1"/>
<evidence type="ECO:0000256" key="1">
    <source>
        <dbReference type="SAM" id="Phobius"/>
    </source>
</evidence>
<dbReference type="Proteomes" id="UP000054248">
    <property type="component" value="Unassembled WGS sequence"/>
</dbReference>
<feature type="transmembrane region" description="Helical" evidence="1">
    <location>
        <begin position="127"/>
        <end position="148"/>
    </location>
</feature>
<dbReference type="InterPro" id="IPR045340">
    <property type="entry name" value="DUF6533"/>
</dbReference>
<dbReference type="Pfam" id="PF20151">
    <property type="entry name" value="DUF6533"/>
    <property type="match status" value="1"/>
</dbReference>
<gene>
    <name evidence="3" type="ORF">M407DRAFT_26641</name>
</gene>
<feature type="transmembrane region" description="Helical" evidence="1">
    <location>
        <begin position="60"/>
        <end position="77"/>
    </location>
</feature>
<evidence type="ECO:0000313" key="3">
    <source>
        <dbReference type="EMBL" id="KIO23942.1"/>
    </source>
</evidence>
<evidence type="ECO:0000259" key="2">
    <source>
        <dbReference type="Pfam" id="PF20151"/>
    </source>
</evidence>
<accession>A0A0C3LRB9</accession>
<evidence type="ECO:0000313" key="4">
    <source>
        <dbReference type="Proteomes" id="UP000054248"/>
    </source>
</evidence>
<protein>
    <recommendedName>
        <fullName evidence="2">DUF6533 domain-containing protein</fullName>
    </recommendedName>
</protein>
<feature type="domain" description="DUF6533" evidence="2">
    <location>
        <begin position="23"/>
        <end position="66"/>
    </location>
</feature>
<reference evidence="4" key="2">
    <citation type="submission" date="2015-01" db="EMBL/GenBank/DDBJ databases">
        <title>Evolutionary Origins and Diversification of the Mycorrhizal Mutualists.</title>
        <authorList>
            <consortium name="DOE Joint Genome Institute"/>
            <consortium name="Mycorrhizal Genomics Consortium"/>
            <person name="Kohler A."/>
            <person name="Kuo A."/>
            <person name="Nagy L.G."/>
            <person name="Floudas D."/>
            <person name="Copeland A."/>
            <person name="Barry K.W."/>
            <person name="Cichocki N."/>
            <person name="Veneault-Fourrey C."/>
            <person name="LaButti K."/>
            <person name="Lindquist E.A."/>
            <person name="Lipzen A."/>
            <person name="Lundell T."/>
            <person name="Morin E."/>
            <person name="Murat C."/>
            <person name="Riley R."/>
            <person name="Ohm R."/>
            <person name="Sun H."/>
            <person name="Tunlid A."/>
            <person name="Henrissat B."/>
            <person name="Grigoriev I.V."/>
            <person name="Hibbett D.S."/>
            <person name="Martin F."/>
        </authorList>
    </citation>
    <scope>NUCLEOTIDE SEQUENCE [LARGE SCALE GENOMIC DNA]</scope>
    <source>
        <strain evidence="4">MUT 4182</strain>
    </source>
</reference>
<proteinExistence type="predicted"/>
<keyword evidence="1" id="KW-0812">Transmembrane</keyword>
<dbReference type="EMBL" id="KN823072">
    <property type="protein sequence ID" value="KIO23942.1"/>
    <property type="molecule type" value="Genomic_DNA"/>
</dbReference>
<dbReference type="AlphaFoldDB" id="A0A0C3LRB9"/>
<feature type="transmembrane region" description="Helical" evidence="1">
    <location>
        <begin position="20"/>
        <end position="39"/>
    </location>
</feature>
<keyword evidence="1" id="KW-1133">Transmembrane helix</keyword>
<name>A0A0C3LRB9_9AGAM</name>
<feature type="transmembrane region" description="Helical" evidence="1">
    <location>
        <begin position="221"/>
        <end position="245"/>
    </location>
</feature>
<reference evidence="3 4" key="1">
    <citation type="submission" date="2014-04" db="EMBL/GenBank/DDBJ databases">
        <authorList>
            <consortium name="DOE Joint Genome Institute"/>
            <person name="Kuo A."/>
            <person name="Girlanda M."/>
            <person name="Perotto S."/>
            <person name="Kohler A."/>
            <person name="Nagy L.G."/>
            <person name="Floudas D."/>
            <person name="Copeland A."/>
            <person name="Barry K.W."/>
            <person name="Cichocki N."/>
            <person name="Veneault-Fourrey C."/>
            <person name="LaButti K."/>
            <person name="Lindquist E.A."/>
            <person name="Lipzen A."/>
            <person name="Lundell T."/>
            <person name="Morin E."/>
            <person name="Murat C."/>
            <person name="Sun H."/>
            <person name="Tunlid A."/>
            <person name="Henrissat B."/>
            <person name="Grigoriev I.V."/>
            <person name="Hibbett D.S."/>
            <person name="Martin F."/>
            <person name="Nordberg H.P."/>
            <person name="Cantor M.N."/>
            <person name="Hua S.X."/>
        </authorList>
    </citation>
    <scope>NUCLEOTIDE SEQUENCE [LARGE SCALE GENOMIC DNA]</scope>
    <source>
        <strain evidence="3 4">MUT 4182</strain>
    </source>
</reference>
<organism evidence="3 4">
    <name type="scientific">Tulasnella calospora MUT 4182</name>
    <dbReference type="NCBI Taxonomy" id="1051891"/>
    <lineage>
        <taxon>Eukaryota</taxon>
        <taxon>Fungi</taxon>
        <taxon>Dikarya</taxon>
        <taxon>Basidiomycota</taxon>
        <taxon>Agaricomycotina</taxon>
        <taxon>Agaricomycetes</taxon>
        <taxon>Cantharellales</taxon>
        <taxon>Tulasnellaceae</taxon>
        <taxon>Tulasnella</taxon>
    </lineage>
</organism>
<keyword evidence="4" id="KW-1185">Reference proteome</keyword>
<feature type="transmembrane region" description="Helical" evidence="1">
    <location>
        <begin position="179"/>
        <end position="201"/>
    </location>
</feature>
<dbReference type="OrthoDB" id="3354157at2759"/>
<dbReference type="STRING" id="1051891.A0A0C3LRB9"/>
<sequence length="251" mass="28779">MTSIPDMDGATEQLLYQQSGYWLAAGGATLLIYDWVLCLDREVQYVWKARWSFGKMWFICHRYAMMALAIAIVYVSVKTSDESSAPEWCKMWDNLSNVGTIRNFNLSRVLLGTFALRVCALYHNSPYIIAFVGATYISCNVLVLVFFAKLRKAIHYLPNPLTPYCVCVRTCDNCMRWCIYLYIPLMLLDFVILLLTLRQSFVTKSQRNAAPILDTLFRDGILYFVVAFATGLVNILFNVFAPWAAKTWMAK</sequence>
<keyword evidence="1" id="KW-0472">Membrane</keyword>